<protein>
    <submittedName>
        <fullName evidence="1">Uncharacterized protein</fullName>
    </submittedName>
</protein>
<organism evidence="1 2">
    <name type="scientific">Segatella copri</name>
    <dbReference type="NCBI Taxonomy" id="165179"/>
    <lineage>
        <taxon>Bacteria</taxon>
        <taxon>Pseudomonadati</taxon>
        <taxon>Bacteroidota</taxon>
        <taxon>Bacteroidia</taxon>
        <taxon>Bacteroidales</taxon>
        <taxon>Prevotellaceae</taxon>
        <taxon>Segatella</taxon>
    </lineage>
</organism>
<dbReference type="AlphaFoldDB" id="A0A3R6ED03"/>
<comment type="caution">
    <text evidence="1">The sequence shown here is derived from an EMBL/GenBank/DDBJ whole genome shotgun (WGS) entry which is preliminary data.</text>
</comment>
<evidence type="ECO:0000313" key="1">
    <source>
        <dbReference type="EMBL" id="RHG64760.1"/>
    </source>
</evidence>
<sequence>MKDAGSSPALGANKFYWLMKNDIEIGAIIAMVLTDTPLGIQVGRRHLFIYPQTLGKMYLTAPLIKQLGIKDDNLKLNPLIEALRVVEENRSLCCKIIAYHTLQKKSDMLSSRILKARENIIFKFCDNDDIATLLITILSDNKLHDIITECGIDKEAERMEKINQAKDSSNQYIFGGRTIWGSLIDAACERYKWTLDYVLWEISYNNLTLMMKDKITSIYLSDEERKKAHIPSATEKVFSGDNKEDIMELIRQSEENPI</sequence>
<accession>A0A3R6ED03</accession>
<reference evidence="1 2" key="1">
    <citation type="submission" date="2018-08" db="EMBL/GenBank/DDBJ databases">
        <title>A genome reference for cultivated species of the human gut microbiota.</title>
        <authorList>
            <person name="Zou Y."/>
            <person name="Xue W."/>
            <person name="Luo G."/>
        </authorList>
    </citation>
    <scope>NUCLEOTIDE SEQUENCE [LARGE SCALE GENOMIC DNA]</scope>
    <source>
        <strain evidence="1 2">AM22-1</strain>
    </source>
</reference>
<dbReference type="Proteomes" id="UP000286501">
    <property type="component" value="Unassembled WGS sequence"/>
</dbReference>
<dbReference type="EMBL" id="QRIN01000040">
    <property type="protein sequence ID" value="RHG64760.1"/>
    <property type="molecule type" value="Genomic_DNA"/>
</dbReference>
<evidence type="ECO:0000313" key="2">
    <source>
        <dbReference type="Proteomes" id="UP000286501"/>
    </source>
</evidence>
<gene>
    <name evidence="1" type="ORF">DW250_09925</name>
</gene>
<name>A0A3R6ED03_9BACT</name>
<proteinExistence type="predicted"/>